<dbReference type="EMBL" id="CARXXK010000001">
    <property type="protein sequence ID" value="CAI6344721.1"/>
    <property type="molecule type" value="Genomic_DNA"/>
</dbReference>
<dbReference type="Proteomes" id="UP001160148">
    <property type="component" value="Unassembled WGS sequence"/>
</dbReference>
<dbReference type="AlphaFoldDB" id="A0AAV0VKE1"/>
<keyword evidence="3" id="KW-1185">Reference proteome</keyword>
<reference evidence="2 3" key="1">
    <citation type="submission" date="2023-01" db="EMBL/GenBank/DDBJ databases">
        <authorList>
            <person name="Whitehead M."/>
        </authorList>
    </citation>
    <scope>NUCLEOTIDE SEQUENCE [LARGE SCALE GENOMIC DNA]</scope>
</reference>
<organism evidence="2 3">
    <name type="scientific">Macrosiphum euphorbiae</name>
    <name type="common">potato aphid</name>
    <dbReference type="NCBI Taxonomy" id="13131"/>
    <lineage>
        <taxon>Eukaryota</taxon>
        <taxon>Metazoa</taxon>
        <taxon>Ecdysozoa</taxon>
        <taxon>Arthropoda</taxon>
        <taxon>Hexapoda</taxon>
        <taxon>Insecta</taxon>
        <taxon>Pterygota</taxon>
        <taxon>Neoptera</taxon>
        <taxon>Paraneoptera</taxon>
        <taxon>Hemiptera</taxon>
        <taxon>Sternorrhyncha</taxon>
        <taxon>Aphidomorpha</taxon>
        <taxon>Aphidoidea</taxon>
        <taxon>Aphididae</taxon>
        <taxon>Macrosiphini</taxon>
        <taxon>Macrosiphum</taxon>
    </lineage>
</organism>
<feature type="compositionally biased region" description="Polar residues" evidence="1">
    <location>
        <begin position="24"/>
        <end position="34"/>
    </location>
</feature>
<name>A0AAV0VKE1_9HEMI</name>
<accession>A0AAV0VKE1</accession>
<sequence>MHHRQQRNLQPTPKQPLYKEKMPSRTTTCLYSTSRNHPTHVANIRPSLLTTKDCSIFSCHEHKQDKLRRNKNPEPCDQPNWDFIELQRYHPSGHLRHSLTH</sequence>
<proteinExistence type="predicted"/>
<gene>
    <name evidence="2" type="ORF">MEUPH1_LOCUS1822</name>
</gene>
<feature type="region of interest" description="Disordered" evidence="1">
    <location>
        <begin position="1"/>
        <end position="34"/>
    </location>
</feature>
<comment type="caution">
    <text evidence="2">The sequence shown here is derived from an EMBL/GenBank/DDBJ whole genome shotgun (WGS) entry which is preliminary data.</text>
</comment>
<evidence type="ECO:0000313" key="3">
    <source>
        <dbReference type="Proteomes" id="UP001160148"/>
    </source>
</evidence>
<evidence type="ECO:0000313" key="2">
    <source>
        <dbReference type="EMBL" id="CAI6344721.1"/>
    </source>
</evidence>
<protein>
    <submittedName>
        <fullName evidence="2">Uncharacterized protein</fullName>
    </submittedName>
</protein>
<evidence type="ECO:0000256" key="1">
    <source>
        <dbReference type="SAM" id="MobiDB-lite"/>
    </source>
</evidence>